<sequence length="735" mass="81134">MNVECTGVFPAYCLTSCYVYLVSSGHFHFGQLTGSTRQVQDVHSSQITKTFVSSEHSGRVGASAYRTIGTPHLRSLDPFLMLDEATIALPAGLPDHPHRGFETVSYVLPSSKGHTLHEDFLGNKGELRPGDLQWMSAGRGIMHSEGPKIEVPAHVLQLWINLLKARKMIEPRYQEIRSESAPHAFNDDKSVEAIVFAGEAFGKRGPIETEATTTYIHFILNAGAKLEHPVPPSHNAFVYTLNGTGKCVDKPIQPHQSIVLEKKGDGILLSAGIDDKLEVIEITGEPLNEPVVRHDPFVMNSEEETRQALEDFHNAKNSSRTRVLGYQKLVTVASVSPRAGGGYAKQLGLASMIAVLVETRDVAMPISLFQYKFQVKRKATHHPACLITRSTNHNPTVSTAGQGVHPLSHPSSSGLPLVIPSFASQRTSSAVTTSSLKSISKMFTPRLIAKKFVAREQGEGAGARVHRSIGTTRLRNLDPFLMLDEFNVGLPGGFPDHPHRGFETVTYVLPTSKGHMCHEDFLGNKGELRPGDLQWMTPGKGIMHAEMPKSEVPAHGLQLWINLPRSRRMIEPKYQEISRDTVPHAFNEDKSIEAIVFAGEVFGKRGPIETEAPVTYVHFMLNKGAKLEYPIPETHHVFVYAVTGTGKCVDHSIQPHEAIVMEMKGDGVLLQADENDKLEVIVMTGEPLEEPVVQYGPFVMSTGEEIRQTWEDFQFAKNGFENAHSWASEIGNRRC</sequence>
<evidence type="ECO:0000259" key="3">
    <source>
        <dbReference type="Pfam" id="PF02678"/>
    </source>
</evidence>
<dbReference type="EMBL" id="BSXW01000021">
    <property type="protein sequence ID" value="GMF09861.1"/>
    <property type="molecule type" value="Genomic_DNA"/>
</dbReference>
<feature type="domain" description="Pirin C-terminal" evidence="4">
    <location>
        <begin position="215"/>
        <end position="317"/>
    </location>
</feature>
<protein>
    <submittedName>
        <fullName evidence="5">Unnamed protein product</fullName>
    </submittedName>
</protein>
<organism evidence="5 6">
    <name type="scientific">Phytophthora lilii</name>
    <dbReference type="NCBI Taxonomy" id="2077276"/>
    <lineage>
        <taxon>Eukaryota</taxon>
        <taxon>Sar</taxon>
        <taxon>Stramenopiles</taxon>
        <taxon>Oomycota</taxon>
        <taxon>Peronosporomycetes</taxon>
        <taxon>Peronosporales</taxon>
        <taxon>Peronosporaceae</taxon>
        <taxon>Phytophthora</taxon>
    </lineage>
</organism>
<name>A0A9W6WM55_9STRA</name>
<feature type="domain" description="Pirin C-terminal" evidence="4">
    <location>
        <begin position="616"/>
        <end position="718"/>
    </location>
</feature>
<evidence type="ECO:0000313" key="5">
    <source>
        <dbReference type="EMBL" id="GMF09861.1"/>
    </source>
</evidence>
<dbReference type="CDD" id="cd02909">
    <property type="entry name" value="cupin_pirin_N"/>
    <property type="match status" value="2"/>
</dbReference>
<dbReference type="InterPro" id="IPR003829">
    <property type="entry name" value="Pirin_N_dom"/>
</dbReference>
<evidence type="ECO:0000256" key="1">
    <source>
        <dbReference type="ARBA" id="ARBA00008416"/>
    </source>
</evidence>
<reference evidence="5" key="1">
    <citation type="submission" date="2023-04" db="EMBL/GenBank/DDBJ databases">
        <title>Phytophthora lilii NBRC 32176.</title>
        <authorList>
            <person name="Ichikawa N."/>
            <person name="Sato H."/>
            <person name="Tonouchi N."/>
        </authorList>
    </citation>
    <scope>NUCLEOTIDE SEQUENCE</scope>
    <source>
        <strain evidence="5">NBRC 32176</strain>
    </source>
</reference>
<dbReference type="CDD" id="cd02247">
    <property type="entry name" value="cupin_pirin_C"/>
    <property type="match status" value="2"/>
</dbReference>
<dbReference type="OrthoDB" id="198735at2759"/>
<feature type="domain" description="Pirin N-terminal" evidence="3">
    <location>
        <begin position="64"/>
        <end position="160"/>
    </location>
</feature>
<comment type="caution">
    <text evidence="5">The sequence shown here is derived from an EMBL/GenBank/DDBJ whole genome shotgun (WGS) entry which is preliminary data.</text>
</comment>
<dbReference type="SUPFAM" id="SSF51182">
    <property type="entry name" value="RmlC-like cupins"/>
    <property type="match status" value="2"/>
</dbReference>
<dbReference type="Proteomes" id="UP001165083">
    <property type="component" value="Unassembled WGS sequence"/>
</dbReference>
<dbReference type="Pfam" id="PF02678">
    <property type="entry name" value="Pirin"/>
    <property type="match status" value="2"/>
</dbReference>
<feature type="domain" description="Pirin N-terminal" evidence="3">
    <location>
        <begin position="463"/>
        <end position="561"/>
    </location>
</feature>
<dbReference type="InterPro" id="IPR014710">
    <property type="entry name" value="RmlC-like_jellyroll"/>
</dbReference>
<dbReference type="InterPro" id="IPR012093">
    <property type="entry name" value="Pirin"/>
</dbReference>
<dbReference type="Gene3D" id="2.60.120.10">
    <property type="entry name" value="Jelly Rolls"/>
    <property type="match status" value="4"/>
</dbReference>
<dbReference type="InterPro" id="IPR008778">
    <property type="entry name" value="Pirin_C_dom"/>
</dbReference>
<proteinExistence type="inferred from homology"/>
<dbReference type="Pfam" id="PF05726">
    <property type="entry name" value="Pirin_C"/>
    <property type="match status" value="2"/>
</dbReference>
<comment type="similarity">
    <text evidence="1 2">Belongs to the pirin family.</text>
</comment>
<dbReference type="PANTHER" id="PTHR13903:SF8">
    <property type="entry name" value="PIRIN"/>
    <property type="match status" value="1"/>
</dbReference>
<gene>
    <name evidence="5" type="ORF">Plil01_000072700</name>
</gene>
<evidence type="ECO:0000256" key="2">
    <source>
        <dbReference type="RuleBase" id="RU003457"/>
    </source>
</evidence>
<dbReference type="AlphaFoldDB" id="A0A9W6WM55"/>
<evidence type="ECO:0000313" key="6">
    <source>
        <dbReference type="Proteomes" id="UP001165083"/>
    </source>
</evidence>
<dbReference type="PANTHER" id="PTHR13903">
    <property type="entry name" value="PIRIN-RELATED"/>
    <property type="match status" value="1"/>
</dbReference>
<keyword evidence="6" id="KW-1185">Reference proteome</keyword>
<evidence type="ECO:0000259" key="4">
    <source>
        <dbReference type="Pfam" id="PF05726"/>
    </source>
</evidence>
<accession>A0A9W6WM55</accession>
<dbReference type="InterPro" id="IPR011051">
    <property type="entry name" value="RmlC_Cupin_sf"/>
</dbReference>